<reference evidence="3 4" key="1">
    <citation type="submission" date="2023-03" db="EMBL/GenBank/DDBJ databases">
        <title>Roseibium porphyridii sp. nov. and Roseibium rhodosorbium sp. nov. isolated from marine algae, Porphyridium cruentum and Rhodosorus marinus, respectively.</title>
        <authorList>
            <person name="Lee M.W."/>
            <person name="Choi B.J."/>
            <person name="Lee J.K."/>
            <person name="Choi D.G."/>
            <person name="Baek J.H."/>
            <person name="Bayburt H."/>
            <person name="Kim J.M."/>
            <person name="Han D.M."/>
            <person name="Kim K.H."/>
            <person name="Jeon C.O."/>
        </authorList>
    </citation>
    <scope>NUCLEOTIDE SEQUENCE [LARGE SCALE GENOMIC DNA]</scope>
    <source>
        <strain evidence="3 4">KMA01</strain>
    </source>
</reference>
<dbReference type="PANTHER" id="PTHR44051">
    <property type="entry name" value="GLUTATHIONE S-TRANSFERASE-RELATED"/>
    <property type="match status" value="1"/>
</dbReference>
<dbReference type="Gene3D" id="1.20.1050.10">
    <property type="match status" value="1"/>
</dbReference>
<evidence type="ECO:0000313" key="4">
    <source>
        <dbReference type="Proteomes" id="UP001209803"/>
    </source>
</evidence>
<feature type="domain" description="GST C-terminal" evidence="2">
    <location>
        <begin position="102"/>
        <end position="240"/>
    </location>
</feature>
<dbReference type="InterPro" id="IPR004046">
    <property type="entry name" value="GST_C"/>
</dbReference>
<feature type="domain" description="GST N-terminal" evidence="1">
    <location>
        <begin position="15"/>
        <end position="98"/>
    </location>
</feature>
<dbReference type="Pfam" id="PF02798">
    <property type="entry name" value="GST_N"/>
    <property type="match status" value="1"/>
</dbReference>
<dbReference type="PANTHER" id="PTHR44051:SF8">
    <property type="entry name" value="GLUTATHIONE S-TRANSFERASE GSTA"/>
    <property type="match status" value="1"/>
</dbReference>
<dbReference type="SFLD" id="SFLDS00019">
    <property type="entry name" value="Glutathione_Transferase_(cytos"/>
    <property type="match status" value="1"/>
</dbReference>
<evidence type="ECO:0000259" key="1">
    <source>
        <dbReference type="PROSITE" id="PS50404"/>
    </source>
</evidence>
<gene>
    <name evidence="3" type="ORF">K1718_21380</name>
</gene>
<dbReference type="SUPFAM" id="SSF52833">
    <property type="entry name" value="Thioredoxin-like"/>
    <property type="match status" value="1"/>
</dbReference>
<name>A0ABY8FEA1_9HYPH</name>
<evidence type="ECO:0000259" key="2">
    <source>
        <dbReference type="PROSITE" id="PS50405"/>
    </source>
</evidence>
<dbReference type="InterPro" id="IPR040079">
    <property type="entry name" value="Glutathione_S-Trfase"/>
</dbReference>
<dbReference type="EMBL" id="CP120863">
    <property type="protein sequence ID" value="WFE92537.1"/>
    <property type="molecule type" value="Genomic_DNA"/>
</dbReference>
<dbReference type="Gene3D" id="3.40.30.10">
    <property type="entry name" value="Glutaredoxin"/>
    <property type="match status" value="1"/>
</dbReference>
<dbReference type="RefSeq" id="WP_265682506.1">
    <property type="nucleotide sequence ID" value="NZ_CP120863.1"/>
</dbReference>
<dbReference type="InterPro" id="IPR010987">
    <property type="entry name" value="Glutathione-S-Trfase_C-like"/>
</dbReference>
<organism evidence="3 4">
    <name type="scientific">Roseibium porphyridii</name>
    <dbReference type="NCBI Taxonomy" id="2866279"/>
    <lineage>
        <taxon>Bacteria</taxon>
        <taxon>Pseudomonadati</taxon>
        <taxon>Pseudomonadota</taxon>
        <taxon>Alphaproteobacteria</taxon>
        <taxon>Hyphomicrobiales</taxon>
        <taxon>Stappiaceae</taxon>
        <taxon>Roseibium</taxon>
    </lineage>
</organism>
<dbReference type="PROSITE" id="PS50405">
    <property type="entry name" value="GST_CTER"/>
    <property type="match status" value="1"/>
</dbReference>
<accession>A0ABY8FEA1</accession>
<dbReference type="CDD" id="cd03057">
    <property type="entry name" value="GST_N_Beta"/>
    <property type="match status" value="1"/>
</dbReference>
<dbReference type="CDD" id="cd03188">
    <property type="entry name" value="GST_C_Beta"/>
    <property type="match status" value="1"/>
</dbReference>
<dbReference type="PROSITE" id="PS50404">
    <property type="entry name" value="GST_NTER"/>
    <property type="match status" value="1"/>
</dbReference>
<dbReference type="SUPFAM" id="SSF47616">
    <property type="entry name" value="GST C-terminal domain-like"/>
    <property type="match status" value="1"/>
</dbReference>
<dbReference type="InterPro" id="IPR036249">
    <property type="entry name" value="Thioredoxin-like_sf"/>
</dbReference>
<dbReference type="SFLD" id="SFLDG00358">
    <property type="entry name" value="Main_(cytGST)"/>
    <property type="match status" value="1"/>
</dbReference>
<sequence>MPTSSNPNRPDQPVAGTYRLHGSPDSANLVVRLVLEEIKTPYQYVPVDRLRSEQNSAAYLKLNPQGLIPVLEVPGQDAPLFETGAILLHLVDAHGHLGPAVDSSERGRFLKWLFFISNTLHSELRISFKPYKYVAEGKAADDLSDGLIGQIARSFELLDREISASGGPYLMGQDLTCLDLYVACCARWAQIYRNEGKWAPLGTPNLRRMIEKLEGRPAVNRACSLEGIRGLPFSEPKPVTLPGTTA</sequence>
<proteinExistence type="predicted"/>
<dbReference type="InterPro" id="IPR036282">
    <property type="entry name" value="Glutathione-S-Trfase_C_sf"/>
</dbReference>
<dbReference type="Pfam" id="PF14497">
    <property type="entry name" value="GST_C_3"/>
    <property type="match status" value="1"/>
</dbReference>
<evidence type="ECO:0000313" key="3">
    <source>
        <dbReference type="EMBL" id="WFE92537.1"/>
    </source>
</evidence>
<keyword evidence="4" id="KW-1185">Reference proteome</keyword>
<protein>
    <submittedName>
        <fullName evidence="3">Glutathione S-transferase family protein</fullName>
    </submittedName>
</protein>
<dbReference type="Proteomes" id="UP001209803">
    <property type="component" value="Chromosome"/>
</dbReference>
<dbReference type="InterPro" id="IPR004045">
    <property type="entry name" value="Glutathione_S-Trfase_N"/>
</dbReference>